<evidence type="ECO:0000313" key="4">
    <source>
        <dbReference type="Proteomes" id="UP000765509"/>
    </source>
</evidence>
<sequence>MIWNSETNSDPCLQLNPLTWRGLQSHFSVVTDKRTLTENTVLLSQERRDLTINGSPPQRSNSSCIALSSILVLLVVLVCFCYFRGRIAVLNSIITCYTKHCHLIGSKNSSEQPMQLFKTDAVEKGKRYGSKDKVLSNEKKNPKFKNQSC</sequence>
<evidence type="ECO:0000313" key="3">
    <source>
        <dbReference type="EMBL" id="MBW0517132.1"/>
    </source>
</evidence>
<keyword evidence="2" id="KW-1133">Transmembrane helix</keyword>
<evidence type="ECO:0000256" key="1">
    <source>
        <dbReference type="SAM" id="MobiDB-lite"/>
    </source>
</evidence>
<feature type="compositionally biased region" description="Basic and acidic residues" evidence="1">
    <location>
        <begin position="124"/>
        <end position="141"/>
    </location>
</feature>
<dbReference type="EMBL" id="AVOT02025702">
    <property type="protein sequence ID" value="MBW0517132.1"/>
    <property type="molecule type" value="Genomic_DNA"/>
</dbReference>
<proteinExistence type="predicted"/>
<reference evidence="3" key="1">
    <citation type="submission" date="2021-03" db="EMBL/GenBank/DDBJ databases">
        <title>Draft genome sequence of rust myrtle Austropuccinia psidii MF-1, a brazilian biotype.</title>
        <authorList>
            <person name="Quecine M.C."/>
            <person name="Pachon D.M.R."/>
            <person name="Bonatelli M.L."/>
            <person name="Correr F.H."/>
            <person name="Franceschini L.M."/>
            <person name="Leite T.F."/>
            <person name="Margarido G.R.A."/>
            <person name="Almeida C.A."/>
            <person name="Ferrarezi J.A."/>
            <person name="Labate C.A."/>
        </authorList>
    </citation>
    <scope>NUCLEOTIDE SEQUENCE</scope>
    <source>
        <strain evidence="3">MF-1</strain>
    </source>
</reference>
<feature type="region of interest" description="Disordered" evidence="1">
    <location>
        <begin position="124"/>
        <end position="149"/>
    </location>
</feature>
<gene>
    <name evidence="3" type="ORF">O181_056847</name>
</gene>
<protein>
    <submittedName>
        <fullName evidence="3">Uncharacterized protein</fullName>
    </submittedName>
</protein>
<organism evidence="3 4">
    <name type="scientific">Austropuccinia psidii MF-1</name>
    <dbReference type="NCBI Taxonomy" id="1389203"/>
    <lineage>
        <taxon>Eukaryota</taxon>
        <taxon>Fungi</taxon>
        <taxon>Dikarya</taxon>
        <taxon>Basidiomycota</taxon>
        <taxon>Pucciniomycotina</taxon>
        <taxon>Pucciniomycetes</taxon>
        <taxon>Pucciniales</taxon>
        <taxon>Sphaerophragmiaceae</taxon>
        <taxon>Austropuccinia</taxon>
    </lineage>
</organism>
<keyword evidence="4" id="KW-1185">Reference proteome</keyword>
<dbReference type="Proteomes" id="UP000765509">
    <property type="component" value="Unassembled WGS sequence"/>
</dbReference>
<comment type="caution">
    <text evidence="3">The sequence shown here is derived from an EMBL/GenBank/DDBJ whole genome shotgun (WGS) entry which is preliminary data.</text>
</comment>
<keyword evidence="2" id="KW-0472">Membrane</keyword>
<keyword evidence="2" id="KW-0812">Transmembrane</keyword>
<dbReference type="AlphaFoldDB" id="A0A9Q3EBK2"/>
<accession>A0A9Q3EBK2</accession>
<evidence type="ECO:0000256" key="2">
    <source>
        <dbReference type="SAM" id="Phobius"/>
    </source>
</evidence>
<feature type="transmembrane region" description="Helical" evidence="2">
    <location>
        <begin position="65"/>
        <end position="83"/>
    </location>
</feature>
<name>A0A9Q3EBK2_9BASI</name>